<dbReference type="SUPFAM" id="SSF53807">
    <property type="entry name" value="Helical backbone' metal receptor"/>
    <property type="match status" value="1"/>
</dbReference>
<dbReference type="AlphaFoldDB" id="A0A977KB38"/>
<dbReference type="GO" id="GO:0071281">
    <property type="term" value="P:cellular response to iron ion"/>
    <property type="evidence" value="ECO:0007669"/>
    <property type="project" value="TreeGrafter"/>
</dbReference>
<keyword evidence="4" id="KW-1185">Reference proteome</keyword>
<keyword evidence="1" id="KW-0732">Signal</keyword>
<protein>
    <recommendedName>
        <fullName evidence="2">Fe/B12 periplasmic-binding domain-containing protein</fullName>
    </recommendedName>
</protein>
<dbReference type="PANTHER" id="PTHR30535:SF34">
    <property type="entry name" value="MOLYBDATE-BINDING PROTEIN MOLA"/>
    <property type="match status" value="1"/>
</dbReference>
<sequence>MKKISLIFLICLVSTVLAINVVKATNSITVVDSLNRTVIIYHFPPRRVVALTPALAETVCSINCTKLVGTVSPVNWPPKLVKMVKEGKIALVGTFWMPDLEKIASLKPDVILADEGSDLRMINVLNNLGIPIVFTKGGLCGTVSCVERDILLVGKVLGNQEASKKIVNYIEGNLTKASTEAMNYTKVKVIMLFYPFTWGIYAVGNNTFINDIVTRLNAANMIEMKGWPRITKEYLVAKKPDVYVLFAGEKVNPKVAVKDALSLGLRARWICVIYGTASDVTQRPGPRLSKAPWILLDVLHKHENLELGVYCSSG</sequence>
<evidence type="ECO:0000313" key="3">
    <source>
        <dbReference type="EMBL" id="UXD22402.1"/>
    </source>
</evidence>
<dbReference type="Gene3D" id="3.40.50.1980">
    <property type="entry name" value="Nitrogenase molybdenum iron protein domain"/>
    <property type="match status" value="2"/>
</dbReference>
<dbReference type="InterPro" id="IPR050902">
    <property type="entry name" value="ABC_Transporter_SBP"/>
</dbReference>
<dbReference type="InterPro" id="IPR054828">
    <property type="entry name" value="Vit_B12_bind_prot"/>
</dbReference>
<dbReference type="EMBL" id="CP006868">
    <property type="protein sequence ID" value="UXD22402.1"/>
    <property type="molecule type" value="Genomic_DNA"/>
</dbReference>
<accession>A0A977KB38</accession>
<dbReference type="PROSITE" id="PS50983">
    <property type="entry name" value="FE_B12_PBP"/>
    <property type="match status" value="1"/>
</dbReference>
<dbReference type="Pfam" id="PF01497">
    <property type="entry name" value="Peripla_BP_2"/>
    <property type="match status" value="1"/>
</dbReference>
<dbReference type="InterPro" id="IPR002491">
    <property type="entry name" value="ABC_transptr_periplasmic_BD"/>
</dbReference>
<dbReference type="NCBIfam" id="NF038402">
    <property type="entry name" value="TroA_like"/>
    <property type="match status" value="1"/>
</dbReference>
<dbReference type="PANTHER" id="PTHR30535">
    <property type="entry name" value="VITAMIN B12-BINDING PROTEIN"/>
    <property type="match status" value="1"/>
</dbReference>
<name>A0A977KB38_9CREN</name>
<dbReference type="KEGG" id="ipc:IPA_04375"/>
<proteinExistence type="predicted"/>
<evidence type="ECO:0000313" key="4">
    <source>
        <dbReference type="Proteomes" id="UP001063698"/>
    </source>
</evidence>
<organism evidence="3 4">
    <name type="scientific">Ignicoccus pacificus DSM 13166</name>
    <dbReference type="NCBI Taxonomy" id="940294"/>
    <lineage>
        <taxon>Archaea</taxon>
        <taxon>Thermoproteota</taxon>
        <taxon>Thermoprotei</taxon>
        <taxon>Desulfurococcales</taxon>
        <taxon>Desulfurococcaceae</taxon>
        <taxon>Ignicoccus</taxon>
    </lineage>
</organism>
<gene>
    <name evidence="3" type="ORF">IPA_04375</name>
</gene>
<feature type="domain" description="Fe/B12 periplasmic-binding" evidence="2">
    <location>
        <begin position="47"/>
        <end position="307"/>
    </location>
</feature>
<evidence type="ECO:0000259" key="2">
    <source>
        <dbReference type="PROSITE" id="PS50983"/>
    </source>
</evidence>
<dbReference type="Proteomes" id="UP001063698">
    <property type="component" value="Chromosome"/>
</dbReference>
<evidence type="ECO:0000256" key="1">
    <source>
        <dbReference type="ARBA" id="ARBA00022729"/>
    </source>
</evidence>
<reference evidence="3" key="1">
    <citation type="submission" date="2013-11" db="EMBL/GenBank/DDBJ databases">
        <title>Comparative genomics of Ignicoccus.</title>
        <authorList>
            <person name="Podar M."/>
        </authorList>
    </citation>
    <scope>NUCLEOTIDE SEQUENCE</scope>
    <source>
        <strain evidence="3">DSM 13166</strain>
    </source>
</reference>